<proteinExistence type="predicted"/>
<accession>A0AAU8BIZ8</accession>
<organism evidence="1">
    <name type="scientific">Vibrio chaetopteri</name>
    <dbReference type="NCBI Taxonomy" id="3016528"/>
    <lineage>
        <taxon>Bacteria</taxon>
        <taxon>Pseudomonadati</taxon>
        <taxon>Pseudomonadota</taxon>
        <taxon>Gammaproteobacteria</taxon>
        <taxon>Vibrionales</taxon>
        <taxon>Vibrionaceae</taxon>
        <taxon>Vibrio</taxon>
    </lineage>
</organism>
<dbReference type="AlphaFoldDB" id="A0AAU8BIZ8"/>
<sequence>MFLIMSAAYVGQELQSEFGMIPPSFLPLGNRRLFQHQVKLAPKGVKVYLSIPESYQVSSTDKRWLESENVDVLETPDGLSLGASLVAALNLSEHSLDTPLHVLFGDTLFTELPRGDDIVGVSDVTDSYNWAVVTNDDMQWLKDSHNQIESNSHNVVNGYFKFSSPRQLIKSVTQSNWNFLNGLNRYHKQVGLTPAFSNHWLDFGHVNTYYRSKASFTTQRAFNELKINSSWVEKSSVKSHKIAAEANWFAKLPFSLRGFIPQFLGSTVESNQVSYRLEYLHQTALNELYVFSDLPPAIWEKILLGSIEFLKSCLKEHAPADTSANHLNELFGNKTAVRLNEYCADNGIKLTDKWQFNNEPPVSLTEVLSHSSQHLPCNIGWPSSVLHGDFCFSNILYDFRAARIKTIDPRGMTPDGTLTIYGDIRYDIAKLSHSILGMYDWIIAGYYDVEIEQDQIHFHIDEPARHKTIQQRFIELIADEFDISAVSLMAMQIQLFLSMLPLHNDDKKRQQALFSNAFRLFFLMKRLEK</sequence>
<dbReference type="InterPro" id="IPR011009">
    <property type="entry name" value="Kinase-like_dom_sf"/>
</dbReference>
<dbReference type="KEGG" id="vck:PG915_01780"/>
<dbReference type="SUPFAM" id="SSF56112">
    <property type="entry name" value="Protein kinase-like (PK-like)"/>
    <property type="match status" value="1"/>
</dbReference>
<reference evidence="1" key="1">
    <citation type="submission" date="2023-01" db="EMBL/GenBank/DDBJ databases">
        <title>Vibrio sp. CB1-14 genome sequencing.</title>
        <authorList>
            <person name="Otstavnykh N."/>
            <person name="Isaeva M."/>
            <person name="Meleshko D."/>
        </authorList>
    </citation>
    <scope>NUCLEOTIDE SEQUENCE</scope>
    <source>
        <strain evidence="1">CB1-14</strain>
    </source>
</reference>
<evidence type="ECO:0000313" key="1">
    <source>
        <dbReference type="EMBL" id="XCD16333.1"/>
    </source>
</evidence>
<name>A0AAU8BIZ8_9VIBR</name>
<dbReference type="InterPro" id="IPR029044">
    <property type="entry name" value="Nucleotide-diphossugar_trans"/>
</dbReference>
<dbReference type="SUPFAM" id="SSF53448">
    <property type="entry name" value="Nucleotide-diphospho-sugar transferases"/>
    <property type="match status" value="1"/>
</dbReference>
<dbReference type="EMBL" id="CP115920">
    <property type="protein sequence ID" value="XCD16333.1"/>
    <property type="molecule type" value="Genomic_DNA"/>
</dbReference>
<gene>
    <name evidence="1" type="ORF">PG915_01780</name>
</gene>
<protein>
    <submittedName>
        <fullName evidence="1">Capsular biosynthesis protein</fullName>
    </submittedName>
</protein>
<dbReference type="RefSeq" id="WP_353497616.1">
    <property type="nucleotide sequence ID" value="NZ_CP115920.1"/>
</dbReference>